<dbReference type="STRING" id="3775.A0A1Q3CPX0"/>
<keyword evidence="5" id="KW-0804">Transcription</keyword>
<dbReference type="PROSITE" id="PS51369">
    <property type="entry name" value="TCP"/>
    <property type="match status" value="1"/>
</dbReference>
<organism evidence="10 11">
    <name type="scientific">Cephalotus follicularis</name>
    <name type="common">Albany pitcher plant</name>
    <dbReference type="NCBI Taxonomy" id="3775"/>
    <lineage>
        <taxon>Eukaryota</taxon>
        <taxon>Viridiplantae</taxon>
        <taxon>Streptophyta</taxon>
        <taxon>Embryophyta</taxon>
        <taxon>Tracheophyta</taxon>
        <taxon>Spermatophyta</taxon>
        <taxon>Magnoliopsida</taxon>
        <taxon>eudicotyledons</taxon>
        <taxon>Gunneridae</taxon>
        <taxon>Pentapetalae</taxon>
        <taxon>rosids</taxon>
        <taxon>fabids</taxon>
        <taxon>Oxalidales</taxon>
        <taxon>Cephalotaceae</taxon>
        <taxon>Cephalotus</taxon>
    </lineage>
</organism>
<sequence>MFPSNSNGDNDPILYNYDHSIFQRPFINDINPDYRLEDPPLSLFHFPSPSPYIPYEVELDDHCAYLSQKHDLQLLQQPFNMATNSIENDIYSFTRDSNKQNHNINEQVTRKRSSKRDRHSKINTAQGLRDRRMRLSLEVARDFFHLQDMLGNDKASKTVEWLLMQAKPEIKKLARGLPQMDYHRSSTACAKSASSTSECEVVSGPVDEASIRGSLSTGKLSLKEKKNRQSRKSVSHPLVAKDLRVKARARARERTRKKMWTREKVYIDAANHDLSQLGSCSPFEAGEESGTQSHNLNPSMEVPAVPEVEEPSSHGRVHLENQQDTFEESLVMMGKWSPSIFFNYLNNTEISQEQQFADFQIFGKPTEVNNHQSLW</sequence>
<evidence type="ECO:0000256" key="2">
    <source>
        <dbReference type="ARBA" id="ARBA00022473"/>
    </source>
</evidence>
<dbReference type="InterPro" id="IPR017887">
    <property type="entry name" value="TF_TCP_subgr"/>
</dbReference>
<dbReference type="OrthoDB" id="1896834at2759"/>
<dbReference type="InterPro" id="IPR017888">
    <property type="entry name" value="CYC/TB1_R_domain"/>
</dbReference>
<keyword evidence="4" id="KW-0238">DNA-binding</keyword>
<comment type="caution">
    <text evidence="10">The sequence shown here is derived from an EMBL/GenBank/DDBJ whole genome shotgun (WGS) entry which is preliminary data.</text>
</comment>
<name>A0A1Q3CPX0_CEPFO</name>
<reference evidence="11" key="1">
    <citation type="submission" date="2016-04" db="EMBL/GenBank/DDBJ databases">
        <title>Cephalotus genome sequencing.</title>
        <authorList>
            <person name="Fukushima K."/>
            <person name="Hasebe M."/>
            <person name="Fang X."/>
        </authorList>
    </citation>
    <scope>NUCLEOTIDE SEQUENCE [LARGE SCALE GENOMIC DNA]</scope>
    <source>
        <strain evidence="11">cv. St1</strain>
    </source>
</reference>
<dbReference type="GO" id="GO:0043565">
    <property type="term" value="F:sequence-specific DNA binding"/>
    <property type="evidence" value="ECO:0007669"/>
    <property type="project" value="TreeGrafter"/>
</dbReference>
<evidence type="ECO:0000256" key="4">
    <source>
        <dbReference type="ARBA" id="ARBA00023125"/>
    </source>
</evidence>
<evidence type="ECO:0000256" key="7">
    <source>
        <dbReference type="SAM" id="MobiDB-lite"/>
    </source>
</evidence>
<evidence type="ECO:0000313" key="10">
    <source>
        <dbReference type="EMBL" id="GAV82306.1"/>
    </source>
</evidence>
<protein>
    <submittedName>
        <fullName evidence="10">TCP domain-containing protein</fullName>
    </submittedName>
</protein>
<keyword evidence="11" id="KW-1185">Reference proteome</keyword>
<evidence type="ECO:0000259" key="9">
    <source>
        <dbReference type="PROSITE" id="PS51370"/>
    </source>
</evidence>
<gene>
    <name evidence="10" type="ORF">CFOL_v3_25758</name>
</gene>
<accession>A0A1Q3CPX0</accession>
<dbReference type="PANTHER" id="PTHR31072:SF226">
    <property type="entry name" value="TRANSCRIPTION FACTOR TCP18"/>
    <property type="match status" value="1"/>
</dbReference>
<dbReference type="Proteomes" id="UP000187406">
    <property type="component" value="Unassembled WGS sequence"/>
</dbReference>
<dbReference type="InParanoid" id="A0A1Q3CPX0"/>
<dbReference type="GO" id="GO:2000032">
    <property type="term" value="P:regulation of secondary shoot formation"/>
    <property type="evidence" value="ECO:0007669"/>
    <property type="project" value="TreeGrafter"/>
</dbReference>
<comment type="subcellular location">
    <subcellularLocation>
        <location evidence="1">Nucleus</location>
    </subcellularLocation>
</comment>
<dbReference type="PROSITE" id="PS51370">
    <property type="entry name" value="R"/>
    <property type="match status" value="1"/>
</dbReference>
<dbReference type="GO" id="GO:0003700">
    <property type="term" value="F:DNA-binding transcription factor activity"/>
    <property type="evidence" value="ECO:0007669"/>
    <property type="project" value="InterPro"/>
</dbReference>
<evidence type="ECO:0000256" key="6">
    <source>
        <dbReference type="ARBA" id="ARBA00023242"/>
    </source>
</evidence>
<feature type="domain" description="R" evidence="9">
    <location>
        <begin position="241"/>
        <end position="264"/>
    </location>
</feature>
<keyword evidence="6" id="KW-0539">Nucleus</keyword>
<evidence type="ECO:0000256" key="5">
    <source>
        <dbReference type="ARBA" id="ARBA00023163"/>
    </source>
</evidence>
<evidence type="ECO:0000256" key="3">
    <source>
        <dbReference type="ARBA" id="ARBA00023015"/>
    </source>
</evidence>
<keyword evidence="2" id="KW-0217">Developmental protein</keyword>
<dbReference type="PANTHER" id="PTHR31072">
    <property type="entry name" value="TRANSCRIPTION FACTOR TCP4-RELATED"/>
    <property type="match status" value="1"/>
</dbReference>
<proteinExistence type="predicted"/>
<dbReference type="Pfam" id="PF03634">
    <property type="entry name" value="TCP"/>
    <property type="match status" value="1"/>
</dbReference>
<feature type="compositionally biased region" description="Basic residues" evidence="7">
    <location>
        <begin position="225"/>
        <end position="234"/>
    </location>
</feature>
<dbReference type="GO" id="GO:0005634">
    <property type="term" value="C:nucleus"/>
    <property type="evidence" value="ECO:0007669"/>
    <property type="project" value="UniProtKB-SubCell"/>
</dbReference>
<dbReference type="InterPro" id="IPR005333">
    <property type="entry name" value="Transcription_factor_TCP"/>
</dbReference>
<keyword evidence="3" id="KW-0805">Transcription regulation</keyword>
<feature type="domain" description="TCP" evidence="8">
    <location>
        <begin position="115"/>
        <end position="173"/>
    </location>
</feature>
<evidence type="ECO:0000256" key="1">
    <source>
        <dbReference type="ARBA" id="ARBA00004123"/>
    </source>
</evidence>
<evidence type="ECO:0000313" key="11">
    <source>
        <dbReference type="Proteomes" id="UP000187406"/>
    </source>
</evidence>
<feature type="region of interest" description="Disordered" evidence="7">
    <location>
        <begin position="219"/>
        <end position="242"/>
    </location>
</feature>
<evidence type="ECO:0000259" key="8">
    <source>
        <dbReference type="PROSITE" id="PS51369"/>
    </source>
</evidence>
<dbReference type="AlphaFoldDB" id="A0A1Q3CPX0"/>
<dbReference type="EMBL" id="BDDD01002602">
    <property type="protein sequence ID" value="GAV82306.1"/>
    <property type="molecule type" value="Genomic_DNA"/>
</dbReference>